<dbReference type="InterPro" id="IPR003149">
    <property type="entry name" value="Fe_hydrogenase_ssu"/>
</dbReference>
<dbReference type="Gene3D" id="3.10.20.740">
    <property type="match status" value="1"/>
</dbReference>
<keyword evidence="4" id="KW-0004">4Fe-4S</keyword>
<dbReference type="Proteomes" id="UP000264883">
    <property type="component" value="Chromosome"/>
</dbReference>
<dbReference type="PROSITE" id="PS00641">
    <property type="entry name" value="COMPLEX1_75K_1"/>
    <property type="match status" value="1"/>
</dbReference>
<dbReference type="RefSeq" id="WP_119864257.1">
    <property type="nucleotide sequence ID" value="NZ_CP016786.1"/>
</dbReference>
<evidence type="ECO:0000259" key="16">
    <source>
        <dbReference type="PROSITE" id="PS51839"/>
    </source>
</evidence>
<dbReference type="InterPro" id="IPR036010">
    <property type="entry name" value="2Fe-2S_ferredoxin-like_sf"/>
</dbReference>
<dbReference type="InterPro" id="IPR001041">
    <property type="entry name" value="2Fe-2S_ferredoxin-type"/>
</dbReference>
<dbReference type="InterPro" id="IPR049830">
    <property type="entry name" value="HndD"/>
</dbReference>
<dbReference type="FunFam" id="3.10.20.740:FF:000004">
    <property type="entry name" value="NADH-quinone oxidoreductase"/>
    <property type="match status" value="1"/>
</dbReference>
<organism evidence="17 18">
    <name type="scientific">Clostridium isatidis</name>
    <dbReference type="NCBI Taxonomy" id="182773"/>
    <lineage>
        <taxon>Bacteria</taxon>
        <taxon>Bacillati</taxon>
        <taxon>Bacillota</taxon>
        <taxon>Clostridia</taxon>
        <taxon>Eubacteriales</taxon>
        <taxon>Clostridiaceae</taxon>
        <taxon>Clostridium</taxon>
    </lineage>
</organism>
<protein>
    <submittedName>
        <fullName evidence="17">Hydrogenase</fullName>
    </submittedName>
</protein>
<dbReference type="InterPro" id="IPR050340">
    <property type="entry name" value="Cytosolic_Fe-S_CAF"/>
</dbReference>
<dbReference type="Gene3D" id="4.10.260.20">
    <property type="entry name" value="Iron hydrogenase, small subunit"/>
    <property type="match status" value="1"/>
</dbReference>
<gene>
    <name evidence="17" type="ORF">BEN51_01050</name>
</gene>
<evidence type="ECO:0000256" key="9">
    <source>
        <dbReference type="ARBA" id="ARBA00023004"/>
    </source>
</evidence>
<dbReference type="NCBIfam" id="NF040763">
    <property type="entry name" value="FeFe_hydrog_A6"/>
    <property type="match status" value="1"/>
</dbReference>
<evidence type="ECO:0000256" key="8">
    <source>
        <dbReference type="ARBA" id="ARBA00022967"/>
    </source>
</evidence>
<comment type="subcellular location">
    <subcellularLocation>
        <location evidence="2">Membrane</location>
    </subcellularLocation>
</comment>
<evidence type="ECO:0000313" key="18">
    <source>
        <dbReference type="Proteomes" id="UP000264883"/>
    </source>
</evidence>
<feature type="domain" description="4Fe-4S ferredoxin-type" evidence="15">
    <location>
        <begin position="179"/>
        <end position="208"/>
    </location>
</feature>
<evidence type="ECO:0000256" key="5">
    <source>
        <dbReference type="ARBA" id="ARBA00022714"/>
    </source>
</evidence>
<dbReference type="Gene3D" id="3.30.70.20">
    <property type="match status" value="1"/>
</dbReference>
<dbReference type="InterPro" id="IPR009016">
    <property type="entry name" value="Fe_hydrogenase"/>
</dbReference>
<evidence type="ECO:0000256" key="3">
    <source>
        <dbReference type="ARBA" id="ARBA00005404"/>
    </source>
</evidence>
<evidence type="ECO:0000256" key="2">
    <source>
        <dbReference type="ARBA" id="ARBA00004370"/>
    </source>
</evidence>
<name>A0A343J9B6_9CLOT</name>
<keyword evidence="8" id="KW-1278">Translocase</keyword>
<evidence type="ECO:0000256" key="1">
    <source>
        <dbReference type="ARBA" id="ARBA00001966"/>
    </source>
</evidence>
<dbReference type="SMART" id="SM00902">
    <property type="entry name" value="Fe_hyd_SSU"/>
    <property type="match status" value="1"/>
</dbReference>
<feature type="domain" description="2Fe-2S ferredoxin-type" evidence="14">
    <location>
        <begin position="1"/>
        <end position="78"/>
    </location>
</feature>
<dbReference type="InterPro" id="IPR054351">
    <property type="entry name" value="NADH_UbQ_OxRdtase_ferredoxin"/>
</dbReference>
<dbReference type="SUPFAM" id="SSF54862">
    <property type="entry name" value="4Fe-4S ferredoxins"/>
    <property type="match status" value="1"/>
</dbReference>
<dbReference type="PROSITE" id="PS51085">
    <property type="entry name" value="2FE2S_FER_2"/>
    <property type="match status" value="1"/>
</dbReference>
<evidence type="ECO:0000256" key="4">
    <source>
        <dbReference type="ARBA" id="ARBA00022485"/>
    </source>
</evidence>
<keyword evidence="9" id="KW-0408">Iron</keyword>
<evidence type="ECO:0000256" key="12">
    <source>
        <dbReference type="ARBA" id="ARBA00023136"/>
    </source>
</evidence>
<dbReference type="PROSITE" id="PS51839">
    <property type="entry name" value="4FE4S_HC3"/>
    <property type="match status" value="1"/>
</dbReference>
<dbReference type="InterPro" id="IPR019574">
    <property type="entry name" value="NADH_UbQ_OxRdtase_Gsu_4Fe4S-bd"/>
</dbReference>
<comment type="cofactor">
    <cofactor evidence="13">
        <name>[2Fe-2S] cluster</name>
        <dbReference type="ChEBI" id="CHEBI:190135"/>
    </cofactor>
</comment>
<dbReference type="SUPFAM" id="SSF54292">
    <property type="entry name" value="2Fe-2S ferredoxin-like"/>
    <property type="match status" value="1"/>
</dbReference>
<dbReference type="CDD" id="cd00207">
    <property type="entry name" value="fer2"/>
    <property type="match status" value="1"/>
</dbReference>
<reference evidence="17 18" key="1">
    <citation type="submission" date="2016-08" db="EMBL/GenBank/DDBJ databases">
        <title>Complete Genome Sequence Of The Indigo Reducing Clostridium isatidis DSM15098.</title>
        <authorList>
            <person name="Little G.T."/>
            <person name="Minton N.P."/>
        </authorList>
    </citation>
    <scope>NUCLEOTIDE SEQUENCE [LARGE SCALE GENOMIC DNA]</scope>
    <source>
        <strain evidence="17 18">DSM 15098</strain>
    </source>
</reference>
<keyword evidence="10" id="KW-0411">Iron-sulfur</keyword>
<dbReference type="GO" id="GO:0008901">
    <property type="term" value="F:ferredoxin hydrogenase activity"/>
    <property type="evidence" value="ECO:0007669"/>
    <property type="project" value="InterPro"/>
</dbReference>
<dbReference type="InterPro" id="IPR000283">
    <property type="entry name" value="NADH_UbQ_OxRdtase_75kDa_su_CS"/>
</dbReference>
<dbReference type="PROSITE" id="PS51379">
    <property type="entry name" value="4FE4S_FER_2"/>
    <property type="match status" value="2"/>
</dbReference>
<dbReference type="Pfam" id="PF02256">
    <property type="entry name" value="Fe_hyd_SSU"/>
    <property type="match status" value="1"/>
</dbReference>
<evidence type="ECO:0000256" key="6">
    <source>
        <dbReference type="ARBA" id="ARBA00022723"/>
    </source>
</evidence>
<evidence type="ECO:0000256" key="13">
    <source>
        <dbReference type="ARBA" id="ARBA00034078"/>
    </source>
</evidence>
<keyword evidence="7" id="KW-0677">Repeat</keyword>
<dbReference type="Pfam" id="PF13510">
    <property type="entry name" value="Fer2_4"/>
    <property type="match status" value="1"/>
</dbReference>
<evidence type="ECO:0000259" key="15">
    <source>
        <dbReference type="PROSITE" id="PS51379"/>
    </source>
</evidence>
<dbReference type="KEGG" id="cia:BEN51_01050"/>
<comment type="similarity">
    <text evidence="3">Belongs to the complex I 75 kDa subunit family.</text>
</comment>
<dbReference type="PROSITE" id="PS00198">
    <property type="entry name" value="4FE4S_FER_1"/>
    <property type="match status" value="1"/>
</dbReference>
<dbReference type="Pfam" id="PF02906">
    <property type="entry name" value="Fe_hyd_lg_C"/>
    <property type="match status" value="1"/>
</dbReference>
<dbReference type="InterPro" id="IPR017896">
    <property type="entry name" value="4Fe4S_Fe-S-bd"/>
</dbReference>
<dbReference type="Gene3D" id="3.40.50.1780">
    <property type="match status" value="1"/>
</dbReference>
<dbReference type="InterPro" id="IPR017900">
    <property type="entry name" value="4Fe4S_Fe_S_CS"/>
</dbReference>
<proteinExistence type="inferred from homology"/>
<dbReference type="OrthoDB" id="9805142at2"/>
<evidence type="ECO:0000256" key="11">
    <source>
        <dbReference type="ARBA" id="ARBA00023027"/>
    </source>
</evidence>
<keyword evidence="11" id="KW-0520">NAD</keyword>
<sequence length="571" mass="63223">MVSLIIDNKKIEVAENTTILDAANENGINIPTLCYLKNLNEIGACRVCVVEVEGINRLITACNNTVKEGMVVYTNSPKVREARRTNVELILSEHNSKCAVCVRSGNCSLQAISNDLGIIDIPYEEKLSHRKWSKDFPLIRDSEKCIKCMRCIQVCDKIQGLNVWDLSYTGSRTNVDVSRNRRIEEADCALCGQCITHCPVGALRERDDLDKVFKALAQKDKITVVQIAPAVRAAWGETLGIDREYATVNRLVAALRQIGFDYIFDTNFGADLTIMEEGSEFLQRFKNKENEKWPMFTSCCPGWVRFIKTQYPDMVGQLSTAKSPQQMFGAISKSYYAELLGVDPSRIFNVSIMPCTAKKYEAGVSVLKDAGVGQDIDVVLTTREVARMIRSEHINLEGLEEEEFDMPLGVSTGAAVIFGATGGVMEAALRSAYYLATKENPDPDAFKEVRGRDGWREASFDLAGSKVRVAVASGLGDTRKLIEAIRAGKVHYDFVEIMACPGGCAGGGGQPIKDGSELAGERADVLYGLDKINNLRFSHENPSVIKCYEDYLGEPLSHKSHILLHTNQKDW</sequence>
<dbReference type="GO" id="GO:0005506">
    <property type="term" value="F:iron ion binding"/>
    <property type="evidence" value="ECO:0007669"/>
    <property type="project" value="InterPro"/>
</dbReference>
<keyword evidence="12" id="KW-0472">Membrane</keyword>
<evidence type="ECO:0000256" key="10">
    <source>
        <dbReference type="ARBA" id="ARBA00023014"/>
    </source>
</evidence>
<keyword evidence="18" id="KW-1185">Reference proteome</keyword>
<dbReference type="GO" id="GO:0051539">
    <property type="term" value="F:4 iron, 4 sulfur cluster binding"/>
    <property type="evidence" value="ECO:0007669"/>
    <property type="project" value="UniProtKB-KW"/>
</dbReference>
<dbReference type="EMBL" id="CP016786">
    <property type="protein sequence ID" value="ASW42124.1"/>
    <property type="molecule type" value="Genomic_DNA"/>
</dbReference>
<dbReference type="PANTHER" id="PTHR11615">
    <property type="entry name" value="NITRATE, FORMATE, IRON DEHYDROGENASE"/>
    <property type="match status" value="1"/>
</dbReference>
<dbReference type="GO" id="GO:0008137">
    <property type="term" value="F:NADH dehydrogenase (ubiquinone) activity"/>
    <property type="evidence" value="ECO:0007669"/>
    <property type="project" value="InterPro"/>
</dbReference>
<accession>A0A343J9B6</accession>
<dbReference type="GO" id="GO:0016020">
    <property type="term" value="C:membrane"/>
    <property type="evidence" value="ECO:0007669"/>
    <property type="project" value="UniProtKB-SubCell"/>
</dbReference>
<dbReference type="InterPro" id="IPR036991">
    <property type="entry name" value="Fe_hydrogenase_ssu_sf"/>
</dbReference>
<evidence type="ECO:0000256" key="7">
    <source>
        <dbReference type="ARBA" id="ARBA00022737"/>
    </source>
</evidence>
<keyword evidence="5" id="KW-0001">2Fe-2S</keyword>
<comment type="cofactor">
    <cofactor evidence="1">
        <name>[4Fe-4S] cluster</name>
        <dbReference type="ChEBI" id="CHEBI:49883"/>
    </cofactor>
</comment>
<evidence type="ECO:0000259" key="14">
    <source>
        <dbReference type="PROSITE" id="PS51085"/>
    </source>
</evidence>
<evidence type="ECO:0000313" key="17">
    <source>
        <dbReference type="EMBL" id="ASW42124.1"/>
    </source>
</evidence>
<dbReference type="Pfam" id="PF22117">
    <property type="entry name" value="Fer4_Nqo3"/>
    <property type="match status" value="1"/>
</dbReference>
<dbReference type="InterPro" id="IPR013352">
    <property type="entry name" value="Fe_hydrogenase_subset"/>
</dbReference>
<dbReference type="Pfam" id="PF10588">
    <property type="entry name" value="NADH-G_4Fe-4S_3"/>
    <property type="match status" value="1"/>
</dbReference>
<keyword evidence="6" id="KW-0479">Metal-binding</keyword>
<dbReference type="GO" id="GO:0051537">
    <property type="term" value="F:2 iron, 2 sulfur cluster binding"/>
    <property type="evidence" value="ECO:0007669"/>
    <property type="project" value="UniProtKB-KW"/>
</dbReference>
<dbReference type="SUPFAM" id="SSF53920">
    <property type="entry name" value="Fe-only hydrogenase"/>
    <property type="match status" value="1"/>
</dbReference>
<dbReference type="GO" id="GO:0042773">
    <property type="term" value="P:ATP synthesis coupled electron transport"/>
    <property type="evidence" value="ECO:0007669"/>
    <property type="project" value="InterPro"/>
</dbReference>
<dbReference type="InterPro" id="IPR004108">
    <property type="entry name" value="Fe_hydrogenase_lsu_C"/>
</dbReference>
<feature type="domain" description="4Fe-4S ferredoxin-type" evidence="15">
    <location>
        <begin position="136"/>
        <end position="166"/>
    </location>
</feature>
<feature type="domain" description="4Fe-4S His(Cys)3-ligated-type" evidence="16">
    <location>
        <begin position="78"/>
        <end position="117"/>
    </location>
</feature>
<dbReference type="SMART" id="SM00929">
    <property type="entry name" value="NADH-G_4Fe-4S_3"/>
    <property type="match status" value="1"/>
</dbReference>
<dbReference type="NCBIfam" id="TIGR02512">
    <property type="entry name" value="FeFe_hydrog_A"/>
    <property type="match status" value="1"/>
</dbReference>
<dbReference type="AlphaFoldDB" id="A0A343J9B6"/>
<dbReference type="Gene3D" id="3.40.950.10">
    <property type="entry name" value="Fe-only Hydrogenase (Larger Subunit), Chain L, domain 3"/>
    <property type="match status" value="1"/>
</dbReference>
<dbReference type="FunFam" id="3.30.70.20:FF:000035">
    <property type="entry name" value="Iron hydrogenase 1"/>
    <property type="match status" value="1"/>
</dbReference>